<proteinExistence type="inferred from homology"/>
<evidence type="ECO:0000256" key="9">
    <source>
        <dbReference type="ARBA" id="ARBA00032016"/>
    </source>
</evidence>
<dbReference type="EMBL" id="CAJPIZ010009521">
    <property type="protein sequence ID" value="CAG2111901.1"/>
    <property type="molecule type" value="Genomic_DNA"/>
</dbReference>
<dbReference type="Pfam" id="PF09606">
    <property type="entry name" value="Med15_N"/>
    <property type="match status" value="1"/>
</dbReference>
<organism evidence="15">
    <name type="scientific">Medioppia subpectinata</name>
    <dbReference type="NCBI Taxonomy" id="1979941"/>
    <lineage>
        <taxon>Eukaryota</taxon>
        <taxon>Metazoa</taxon>
        <taxon>Ecdysozoa</taxon>
        <taxon>Arthropoda</taxon>
        <taxon>Chelicerata</taxon>
        <taxon>Arachnida</taxon>
        <taxon>Acari</taxon>
        <taxon>Acariformes</taxon>
        <taxon>Sarcoptiformes</taxon>
        <taxon>Oribatida</taxon>
        <taxon>Brachypylina</taxon>
        <taxon>Oppioidea</taxon>
        <taxon>Oppiidae</taxon>
        <taxon>Medioppia</taxon>
    </lineage>
</organism>
<dbReference type="PANTHER" id="PTHR31804">
    <property type="entry name" value="MEDIATOR OF RNA POLYMERASE II TRANSCRIPTION SUBUNIT 15"/>
    <property type="match status" value="1"/>
</dbReference>
<dbReference type="EMBL" id="OC864096">
    <property type="protein sequence ID" value="CAD7631471.1"/>
    <property type="molecule type" value="Genomic_DNA"/>
</dbReference>
<keyword evidence="7 10" id="KW-0804">Transcription</keyword>
<evidence type="ECO:0000256" key="6">
    <source>
        <dbReference type="ARBA" id="ARBA00023159"/>
    </source>
</evidence>
<name>A0A7R9L034_9ACAR</name>
<evidence type="ECO:0000256" key="3">
    <source>
        <dbReference type="ARBA" id="ARBA00011837"/>
    </source>
</evidence>
<feature type="domain" description="ARC105/Med15 mediator subunit C-terminal" evidence="14">
    <location>
        <begin position="529"/>
        <end position="637"/>
    </location>
</feature>
<dbReference type="Pfam" id="PF21538">
    <property type="entry name" value="Med15_M"/>
    <property type="match status" value="1"/>
</dbReference>
<gene>
    <name evidence="10" type="primary">MED15</name>
    <name evidence="15" type="ORF">OSB1V03_LOCUS11880</name>
</gene>
<evidence type="ECO:0000256" key="1">
    <source>
        <dbReference type="ARBA" id="ARBA00004123"/>
    </source>
</evidence>
<feature type="compositionally biased region" description="Low complexity" evidence="11">
    <location>
        <begin position="102"/>
        <end position="113"/>
    </location>
</feature>
<comment type="subunit">
    <text evidence="3 10">Component of the Mediator complex.</text>
</comment>
<evidence type="ECO:0000259" key="12">
    <source>
        <dbReference type="Pfam" id="PF09606"/>
    </source>
</evidence>
<dbReference type="PANTHER" id="PTHR31804:SF3">
    <property type="entry name" value="MEDIATOR OF RNA POLYMERASE II TRANSCRIPTION SUBUNIT 15"/>
    <property type="match status" value="1"/>
</dbReference>
<feature type="domain" description="Mediator of RNA polymerase II transcription subunit 15 N-terminal" evidence="12">
    <location>
        <begin position="10"/>
        <end position="80"/>
    </location>
</feature>
<comment type="subcellular location">
    <subcellularLocation>
        <location evidence="1 10">Nucleus</location>
    </subcellularLocation>
</comment>
<evidence type="ECO:0000313" key="16">
    <source>
        <dbReference type="Proteomes" id="UP000759131"/>
    </source>
</evidence>
<evidence type="ECO:0000256" key="8">
    <source>
        <dbReference type="ARBA" id="ARBA00023242"/>
    </source>
</evidence>
<feature type="compositionally biased region" description="Low complexity" evidence="11">
    <location>
        <begin position="265"/>
        <end position="307"/>
    </location>
</feature>
<keyword evidence="5 10" id="KW-0805">Transcription regulation</keyword>
<evidence type="ECO:0000256" key="5">
    <source>
        <dbReference type="ARBA" id="ARBA00023015"/>
    </source>
</evidence>
<evidence type="ECO:0000313" key="15">
    <source>
        <dbReference type="EMBL" id="CAD7631471.1"/>
    </source>
</evidence>
<reference evidence="15" key="1">
    <citation type="submission" date="2020-11" db="EMBL/GenBank/DDBJ databases">
        <authorList>
            <person name="Tran Van P."/>
        </authorList>
    </citation>
    <scope>NUCLEOTIDE SEQUENCE</scope>
</reference>
<comment type="similarity">
    <text evidence="2 10">Belongs to the Mediator complex subunit 15 family.</text>
</comment>
<dbReference type="GO" id="GO:0003712">
    <property type="term" value="F:transcription coregulator activity"/>
    <property type="evidence" value="ECO:0007669"/>
    <property type="project" value="InterPro"/>
</dbReference>
<keyword evidence="6 10" id="KW-0010">Activator</keyword>
<accession>A0A7R9L034</accession>
<dbReference type="AlphaFoldDB" id="A0A7R9L034"/>
<dbReference type="InterPro" id="IPR048386">
    <property type="entry name" value="Med15_C"/>
</dbReference>
<sequence>MAESDGTSGDQSWRTNLLRQNVRNKIEEAIRMSGNPTSKTVAEMENHIFLKARTKEEYLSFVARLILHVKEMNSKKQQPQQQQQQQQQQQPPPQSGMQQMVGQNSQIIGGQQSDPMSALQNMAGPQPINDMSNGGAMHMSVQGNVGNDQILVNNPSSAMMSSNMPNMSHMTNINPNPNQMNQNRVPNPMQMTGNRMMNQPMLGQTQNRPQQVLSSNIQVQLQRLRQPNPNMGNVNQMPVSAPIPENKYFDGQSMGPQMGNMNVGNGPPQPGQQFKGQPMGGQTFAPNNPMGQNPNPQMNNMQSMNMNPPTPQMMPSPSGYAPSPSPMMPSPHSNLIRPTGSMSAPSPQNISLNTPANIMIASPGSVGPGGRPVNEEQIYLEKLRNLQKYVEPLRKMIARIDQDDRFSTDKKKELDKMKNLLSILTDPSRRCPMSTLEKCEQFLEKMDFKIKTETNVALTAGPVAAHPVPKLQDVCQPLLDAITAHIKKPLFNHTLQRTFGPTVAALTNNPYKQSSPPSMKRKYEDDYDVSEVLQGEIARLDPRFKVQLDPLQHFGSKTIHLICKLDDKDLPCVPPIAIRVPDAYPEKPPQCSTDALEYSASGFFQDIQKKFDLNVDKLPQSFSVTTLLNSWELSVRQAVSSALDPICL</sequence>
<dbReference type="InterPro" id="IPR019087">
    <property type="entry name" value="Med15_N"/>
</dbReference>
<dbReference type="InterPro" id="IPR048385">
    <property type="entry name" value="Med15_central"/>
</dbReference>
<evidence type="ECO:0000256" key="10">
    <source>
        <dbReference type="RuleBase" id="RU364148"/>
    </source>
</evidence>
<feature type="compositionally biased region" description="Low complexity" evidence="11">
    <location>
        <begin position="77"/>
        <end position="89"/>
    </location>
</feature>
<protein>
    <recommendedName>
        <fullName evidence="4 10">Mediator of RNA polymerase II transcription subunit 15</fullName>
    </recommendedName>
    <alternativeName>
        <fullName evidence="9 10">Mediator complex subunit 15</fullName>
    </alternativeName>
</protein>
<evidence type="ECO:0000256" key="7">
    <source>
        <dbReference type="ARBA" id="ARBA00023163"/>
    </source>
</evidence>
<dbReference type="FunFam" id="1.10.246.20:FF:000002">
    <property type="entry name" value="Mediator of RNA polymerase II transcription subunit 15"/>
    <property type="match status" value="1"/>
</dbReference>
<dbReference type="OrthoDB" id="10055322at2759"/>
<comment type="function">
    <text evidence="10">Component of the Mediator complex, a coactivator involved in the regulated transcription of nearly all RNA polymerase II-dependent genes. Mediator functions as a bridge to convey information from gene-specific regulatory proteins to the basal RNA polymerase II transcription machinery. Mediator is recruited to promoters by direct interactions with regulatory proteins and serves as a scaffold for the assembly of a functional preinitiation complex with RNA polymerase II and the general transcription factors.</text>
</comment>
<dbReference type="Pfam" id="PF21539">
    <property type="entry name" value="Med15_C"/>
    <property type="match status" value="1"/>
</dbReference>
<dbReference type="GO" id="GO:0006355">
    <property type="term" value="P:regulation of DNA-templated transcription"/>
    <property type="evidence" value="ECO:0007669"/>
    <property type="project" value="InterPro"/>
</dbReference>
<feature type="region of interest" description="Disordered" evidence="11">
    <location>
        <begin position="73"/>
        <end position="141"/>
    </location>
</feature>
<feature type="region of interest" description="Disordered" evidence="11">
    <location>
        <begin position="265"/>
        <end position="348"/>
    </location>
</feature>
<evidence type="ECO:0000256" key="4">
    <source>
        <dbReference type="ARBA" id="ARBA00019613"/>
    </source>
</evidence>
<evidence type="ECO:0000256" key="11">
    <source>
        <dbReference type="SAM" id="MobiDB-lite"/>
    </source>
</evidence>
<feature type="domain" description="ARC105/Med15 mediator subunit central" evidence="13">
    <location>
        <begin position="375"/>
        <end position="503"/>
    </location>
</feature>
<keyword evidence="8 10" id="KW-0539">Nucleus</keyword>
<dbReference type="GO" id="GO:0005634">
    <property type="term" value="C:nucleus"/>
    <property type="evidence" value="ECO:0007669"/>
    <property type="project" value="UniProtKB-SubCell"/>
</dbReference>
<dbReference type="Proteomes" id="UP000759131">
    <property type="component" value="Unassembled WGS sequence"/>
</dbReference>
<evidence type="ECO:0000256" key="2">
    <source>
        <dbReference type="ARBA" id="ARBA00009807"/>
    </source>
</evidence>
<evidence type="ECO:0000259" key="14">
    <source>
        <dbReference type="Pfam" id="PF21539"/>
    </source>
</evidence>
<evidence type="ECO:0000259" key="13">
    <source>
        <dbReference type="Pfam" id="PF21538"/>
    </source>
</evidence>
<dbReference type="Gene3D" id="1.10.246.20">
    <property type="entry name" value="Coactivator CBP, KIX domain"/>
    <property type="match status" value="1"/>
</dbReference>
<keyword evidence="16" id="KW-1185">Reference proteome</keyword>
<dbReference type="InterPro" id="IPR036529">
    <property type="entry name" value="KIX_dom_sf"/>
</dbReference>